<reference evidence="1" key="1">
    <citation type="submission" date="2020-09" db="EMBL/GenBank/DDBJ databases">
        <authorList>
            <person name="Kim M.K."/>
        </authorList>
    </citation>
    <scope>NUCLEOTIDE SEQUENCE</scope>
    <source>
        <strain evidence="1">BT664</strain>
    </source>
</reference>
<dbReference type="EMBL" id="JACXAD010000021">
    <property type="protein sequence ID" value="MBD2769563.1"/>
    <property type="molecule type" value="Genomic_DNA"/>
</dbReference>
<dbReference type="Proteomes" id="UP000612233">
    <property type="component" value="Unassembled WGS sequence"/>
</dbReference>
<evidence type="ECO:0000313" key="1">
    <source>
        <dbReference type="EMBL" id="MBD2769563.1"/>
    </source>
</evidence>
<organism evidence="1 2">
    <name type="scientific">Hymenobacter montanus</name>
    <dbReference type="NCBI Taxonomy" id="2771359"/>
    <lineage>
        <taxon>Bacteria</taxon>
        <taxon>Pseudomonadati</taxon>
        <taxon>Bacteroidota</taxon>
        <taxon>Cytophagia</taxon>
        <taxon>Cytophagales</taxon>
        <taxon>Hymenobacteraceae</taxon>
        <taxon>Hymenobacter</taxon>
    </lineage>
</organism>
<dbReference type="RefSeq" id="WP_191006374.1">
    <property type="nucleotide sequence ID" value="NZ_JACXAD010000021.1"/>
</dbReference>
<gene>
    <name evidence="1" type="ORF">IC235_16870</name>
</gene>
<name>A0A927BGC9_9BACT</name>
<protein>
    <submittedName>
        <fullName evidence="1">Uncharacterized protein</fullName>
    </submittedName>
</protein>
<accession>A0A927BGC9</accession>
<sequence length="111" mass="13008">MADQNRDLPLIISEILIEMHEVKDSIYAMRSDIRVMQSDIRIMKEALNSTAEVVLKQQEHTNNILTVFQEESKNNMEFMTYSISRALGQQQTVNQDFEAQLVRLEQRHQIV</sequence>
<evidence type="ECO:0000313" key="2">
    <source>
        <dbReference type="Proteomes" id="UP000612233"/>
    </source>
</evidence>
<dbReference type="AlphaFoldDB" id="A0A927BGC9"/>
<proteinExistence type="predicted"/>
<keyword evidence="2" id="KW-1185">Reference proteome</keyword>
<comment type="caution">
    <text evidence="1">The sequence shown here is derived from an EMBL/GenBank/DDBJ whole genome shotgun (WGS) entry which is preliminary data.</text>
</comment>